<dbReference type="SUPFAM" id="SSF81301">
    <property type="entry name" value="Nucleotidyltransferase"/>
    <property type="match status" value="1"/>
</dbReference>
<dbReference type="InterPro" id="IPR004095">
    <property type="entry name" value="TGS"/>
</dbReference>
<organism evidence="6 7">
    <name type="scientific">Piscinibacter koreensis</name>
    <dbReference type="NCBI Taxonomy" id="2742824"/>
    <lineage>
        <taxon>Bacteria</taxon>
        <taxon>Pseudomonadati</taxon>
        <taxon>Pseudomonadota</taxon>
        <taxon>Betaproteobacteria</taxon>
        <taxon>Burkholderiales</taxon>
        <taxon>Sphaerotilaceae</taxon>
        <taxon>Piscinibacter</taxon>
    </lineage>
</organism>
<dbReference type="Pfam" id="PF13291">
    <property type="entry name" value="ACT_4"/>
    <property type="match status" value="1"/>
</dbReference>
<dbReference type="SUPFAM" id="SSF55021">
    <property type="entry name" value="ACT-like"/>
    <property type="match status" value="1"/>
</dbReference>
<dbReference type="InterPro" id="IPR045865">
    <property type="entry name" value="ACT-like_dom_sf"/>
</dbReference>
<dbReference type="Gene3D" id="3.10.20.30">
    <property type="match status" value="1"/>
</dbReference>
<keyword evidence="6" id="KW-0378">Hydrolase</keyword>
<dbReference type="CDD" id="cd00077">
    <property type="entry name" value="HDc"/>
    <property type="match status" value="1"/>
</dbReference>
<dbReference type="PROSITE" id="PS51671">
    <property type="entry name" value="ACT"/>
    <property type="match status" value="1"/>
</dbReference>
<dbReference type="FunFam" id="1.10.3210.10:FF:000001">
    <property type="entry name" value="GTP pyrophosphokinase RelA"/>
    <property type="match status" value="1"/>
</dbReference>
<protein>
    <submittedName>
        <fullName evidence="6">Bifunctional (P)ppGpp synthetase/guanosine-3',5'-bis(Diphosphate) 3'-pyrophosphohydrolase</fullName>
    </submittedName>
</protein>
<dbReference type="InterPro" id="IPR012675">
    <property type="entry name" value="Beta-grasp_dom_sf"/>
</dbReference>
<dbReference type="FunFam" id="3.30.460.10:FF:000001">
    <property type="entry name" value="GTP pyrophosphokinase RelA"/>
    <property type="match status" value="1"/>
</dbReference>
<feature type="domain" description="HD" evidence="4">
    <location>
        <begin position="83"/>
        <end position="182"/>
    </location>
</feature>
<dbReference type="PANTHER" id="PTHR21262:SF36">
    <property type="entry name" value="BIFUNCTIONAL (P)PPGPP SYNTHASE_HYDROLASE SPOT"/>
    <property type="match status" value="1"/>
</dbReference>
<dbReference type="InterPro" id="IPR033655">
    <property type="entry name" value="TGS_RelA/SpoT"/>
</dbReference>
<dbReference type="PROSITE" id="PS51880">
    <property type="entry name" value="TGS"/>
    <property type="match status" value="1"/>
</dbReference>
<name>A0A7Y6NQ35_9BURK</name>
<gene>
    <name evidence="6" type="ORF">HQN59_16100</name>
</gene>
<evidence type="ECO:0000259" key="4">
    <source>
        <dbReference type="PROSITE" id="PS51831"/>
    </source>
</evidence>
<reference evidence="6 7" key="1">
    <citation type="submission" date="2020-06" db="EMBL/GenBank/DDBJ databases">
        <title>Schlegella sp. ID0723 isolated from air conditioner.</title>
        <authorList>
            <person name="Kim D.Y."/>
            <person name="Kim D.-U."/>
        </authorList>
    </citation>
    <scope>NUCLEOTIDE SEQUENCE [LARGE SCALE GENOMIC DNA]</scope>
    <source>
        <strain evidence="6 7">ID0723</strain>
    </source>
</reference>
<dbReference type="Gene3D" id="1.10.3210.10">
    <property type="entry name" value="Hypothetical protein af1432"/>
    <property type="match status" value="1"/>
</dbReference>
<dbReference type="InterPro" id="IPR003607">
    <property type="entry name" value="HD/PDEase_dom"/>
</dbReference>
<dbReference type="InterPro" id="IPR004811">
    <property type="entry name" value="RelA/Spo_fam"/>
</dbReference>
<dbReference type="RefSeq" id="WP_176070130.1">
    <property type="nucleotide sequence ID" value="NZ_JABWMJ010000007.1"/>
</dbReference>
<dbReference type="Pfam" id="PF19296">
    <property type="entry name" value="RelA_AH_RIS"/>
    <property type="match status" value="1"/>
</dbReference>
<dbReference type="Gene3D" id="3.30.70.260">
    <property type="match status" value="1"/>
</dbReference>
<dbReference type="SMART" id="SM00954">
    <property type="entry name" value="RelA_SpoT"/>
    <property type="match status" value="1"/>
</dbReference>
<sequence length="761" mass="84139">MSPPSSALHEAPATAGKRAPAGLHAAHAPTPPAPPSDAAAASFDALTGKLDYMDAADIRRVRDAYRFADEAHLGQFRASGEPYITHPIAVAGLCAEWKLDVQAIMAALMHDAMEDCGVTKPELIERFGAPTADLVDGLTKLDKLRFSTREESQAESFRKMLLAMARDVRVILIKLADRLHNMRTMDAVEPAKRSRIATETQDIYAPIAHRLGLNQTYRELQELSFKHLHPWRQAALSKAVLKARGYRRDIVDRVQRDVEKAFAQAKLEAQVFGREKTLFSIYRKMREKHLTFAQVNDVFGFRIVVSTLPECYLALGVLHQLYKPMPGRFKDYIAIPKGNGYQSLHTTLVSPLGTAVEFQIRTEPMHAVAEKGIAAHWLYKTHGQAQEAQRVGAMWLQSLIDIQDETRDASEFLEHVKIDLFPDEVYVFTPRSKILALPRGATPVDFAYAIHSDVGDHCVAANVNGEPVALRTVLRSGDVVEIISAPNARPNPAWLNFVCTGRARSRIRHYLKNMELEESRDLGEKMLAQALRAKGLELPGDEPLEAQIWQQLLRWSGNRARDDLFTDIGLGRKIATIVATRLARLLAEHGVKPDALTLTKGRFAVDDVAPAQGHVLIDGSEGASVQLAPCCRPIPGDTIVGNLGRGEGLVVHTAECSVGKRLLERDSERWMGVDWAEQPIRAFETAVTLLVRNGKGVLAQVASSVSHAEADITHIDMGNDPAAETTELTLLLSVRDRLHLAEVMRTLKRSAPVLRVARVKP</sequence>
<proteinExistence type="inferred from homology"/>
<dbReference type="InterPro" id="IPR007685">
    <property type="entry name" value="RelA_SpoT"/>
</dbReference>
<dbReference type="InterPro" id="IPR043519">
    <property type="entry name" value="NT_sf"/>
</dbReference>
<keyword evidence="7" id="KW-1185">Reference proteome</keyword>
<dbReference type="InterPro" id="IPR012676">
    <property type="entry name" value="TGS-like"/>
</dbReference>
<dbReference type="PROSITE" id="PS51831">
    <property type="entry name" value="HD"/>
    <property type="match status" value="1"/>
</dbReference>
<evidence type="ECO:0000256" key="2">
    <source>
        <dbReference type="SAM" id="MobiDB-lite"/>
    </source>
</evidence>
<dbReference type="SUPFAM" id="SSF81271">
    <property type="entry name" value="TGS-like"/>
    <property type="match status" value="1"/>
</dbReference>
<dbReference type="SUPFAM" id="SSF109604">
    <property type="entry name" value="HD-domain/PDEase-like"/>
    <property type="match status" value="1"/>
</dbReference>
<dbReference type="Pfam" id="PF04607">
    <property type="entry name" value="RelA_SpoT"/>
    <property type="match status" value="1"/>
</dbReference>
<evidence type="ECO:0000256" key="1">
    <source>
        <dbReference type="RuleBase" id="RU003847"/>
    </source>
</evidence>
<dbReference type="Proteomes" id="UP000529637">
    <property type="component" value="Unassembled WGS sequence"/>
</dbReference>
<dbReference type="InterPro" id="IPR006674">
    <property type="entry name" value="HD_domain"/>
</dbReference>
<accession>A0A7Y6NQ35</accession>
<dbReference type="PANTHER" id="PTHR21262">
    <property type="entry name" value="GUANOSINE-3',5'-BIS DIPHOSPHATE 3'-PYROPHOSPHOHYDROLASE"/>
    <property type="match status" value="1"/>
</dbReference>
<comment type="function">
    <text evidence="1">In eubacteria ppGpp (guanosine 3'-diphosphate 5'-diphosphate) is a mediator of the stringent response that coordinates a variety of cellular activities in response to changes in nutritional abundance.</text>
</comment>
<feature type="region of interest" description="Disordered" evidence="2">
    <location>
        <begin position="1"/>
        <end position="39"/>
    </location>
</feature>
<dbReference type="GO" id="GO:0015949">
    <property type="term" value="P:nucleobase-containing small molecule interconversion"/>
    <property type="evidence" value="ECO:0007669"/>
    <property type="project" value="UniProtKB-ARBA"/>
</dbReference>
<dbReference type="GO" id="GO:0042594">
    <property type="term" value="P:response to starvation"/>
    <property type="evidence" value="ECO:0007669"/>
    <property type="project" value="TreeGrafter"/>
</dbReference>
<dbReference type="AlphaFoldDB" id="A0A7Y6NQ35"/>
<dbReference type="SMART" id="SM00471">
    <property type="entry name" value="HDc"/>
    <property type="match status" value="1"/>
</dbReference>
<dbReference type="EMBL" id="JABWMJ010000007">
    <property type="protein sequence ID" value="NUZ07285.1"/>
    <property type="molecule type" value="Genomic_DNA"/>
</dbReference>
<dbReference type="GO" id="GO:0005886">
    <property type="term" value="C:plasma membrane"/>
    <property type="evidence" value="ECO:0007669"/>
    <property type="project" value="TreeGrafter"/>
</dbReference>
<dbReference type="CDD" id="cd05399">
    <property type="entry name" value="NT_Rel-Spo_like"/>
    <property type="match status" value="1"/>
</dbReference>
<dbReference type="FunFam" id="3.10.20.30:FF:000002">
    <property type="entry name" value="GTP pyrophosphokinase (RelA/SpoT)"/>
    <property type="match status" value="1"/>
</dbReference>
<dbReference type="InterPro" id="IPR045600">
    <property type="entry name" value="RelA/SpoT_AH_RIS"/>
</dbReference>
<comment type="caution">
    <text evidence="6">The sequence shown here is derived from an EMBL/GenBank/DDBJ whole genome shotgun (WGS) entry which is preliminary data.</text>
</comment>
<dbReference type="Gene3D" id="3.30.460.10">
    <property type="entry name" value="Beta Polymerase, domain 2"/>
    <property type="match status" value="1"/>
</dbReference>
<feature type="domain" description="TGS" evidence="5">
    <location>
        <begin position="423"/>
        <end position="484"/>
    </location>
</feature>
<dbReference type="Pfam" id="PF02824">
    <property type="entry name" value="TGS"/>
    <property type="match status" value="1"/>
</dbReference>
<evidence type="ECO:0000313" key="6">
    <source>
        <dbReference type="EMBL" id="NUZ07285.1"/>
    </source>
</evidence>
<dbReference type="NCBIfam" id="TIGR00691">
    <property type="entry name" value="spoT_relA"/>
    <property type="match status" value="1"/>
</dbReference>
<dbReference type="GO" id="GO:0015969">
    <property type="term" value="P:guanosine tetraphosphate metabolic process"/>
    <property type="evidence" value="ECO:0007669"/>
    <property type="project" value="InterPro"/>
</dbReference>
<dbReference type="GO" id="GO:0008728">
    <property type="term" value="F:GTP diphosphokinase activity"/>
    <property type="evidence" value="ECO:0007669"/>
    <property type="project" value="TreeGrafter"/>
</dbReference>
<comment type="similarity">
    <text evidence="1">Belongs to the relA/spoT family.</text>
</comment>
<evidence type="ECO:0000259" key="5">
    <source>
        <dbReference type="PROSITE" id="PS51880"/>
    </source>
</evidence>
<feature type="domain" description="ACT" evidence="3">
    <location>
        <begin position="686"/>
        <end position="761"/>
    </location>
</feature>
<dbReference type="InterPro" id="IPR002912">
    <property type="entry name" value="ACT_dom"/>
</dbReference>
<feature type="compositionally biased region" description="Low complexity" evidence="2">
    <location>
        <begin position="19"/>
        <end position="28"/>
    </location>
</feature>
<dbReference type="GO" id="GO:0008893">
    <property type="term" value="F:guanosine-3',5'-bis(diphosphate) 3'-diphosphatase activity"/>
    <property type="evidence" value="ECO:0007669"/>
    <property type="project" value="TreeGrafter"/>
</dbReference>
<dbReference type="Pfam" id="PF13328">
    <property type="entry name" value="HD_4"/>
    <property type="match status" value="1"/>
</dbReference>
<dbReference type="CDD" id="cd01668">
    <property type="entry name" value="TGS_RSH"/>
    <property type="match status" value="1"/>
</dbReference>
<evidence type="ECO:0000313" key="7">
    <source>
        <dbReference type="Proteomes" id="UP000529637"/>
    </source>
</evidence>
<evidence type="ECO:0000259" key="3">
    <source>
        <dbReference type="PROSITE" id="PS51671"/>
    </source>
</evidence>